<dbReference type="Proteomes" id="UP000183954">
    <property type="component" value="Unassembled WGS sequence"/>
</dbReference>
<protein>
    <recommendedName>
        <fullName evidence="3">HTH cro/C1-type domain-containing protein</fullName>
    </recommendedName>
</protein>
<proteinExistence type="predicted"/>
<dbReference type="AlphaFoldDB" id="A0A1M5Q4D9"/>
<gene>
    <name evidence="1" type="ORF">SAMN02746098_00143</name>
</gene>
<accession>A0A1M5Q4D9</accession>
<dbReference type="GO" id="GO:0003677">
    <property type="term" value="F:DNA binding"/>
    <property type="evidence" value="ECO:0007669"/>
    <property type="project" value="InterPro"/>
</dbReference>
<dbReference type="SUPFAM" id="SSF47413">
    <property type="entry name" value="lambda repressor-like DNA-binding domains"/>
    <property type="match status" value="1"/>
</dbReference>
<dbReference type="EMBL" id="FQXJ01000003">
    <property type="protein sequence ID" value="SHH09137.1"/>
    <property type="molecule type" value="Genomic_DNA"/>
</dbReference>
<evidence type="ECO:0008006" key="3">
    <source>
        <dbReference type="Google" id="ProtNLM"/>
    </source>
</evidence>
<evidence type="ECO:0000313" key="1">
    <source>
        <dbReference type="EMBL" id="SHH09137.1"/>
    </source>
</evidence>
<keyword evidence="2" id="KW-1185">Reference proteome</keyword>
<dbReference type="InterPro" id="IPR010982">
    <property type="entry name" value="Lambda_DNA-bd_dom_sf"/>
</dbReference>
<evidence type="ECO:0000313" key="2">
    <source>
        <dbReference type="Proteomes" id="UP000183954"/>
    </source>
</evidence>
<dbReference type="OrthoDB" id="48775at2"/>
<sequence>MAKLMLNKDAFVKALRNLRTTKKLSDIAKDMDIDRSHLYKVLNKNQEPGRKFIEGALKVFPEISFNELFFLTNVVNKFPGNSQEEIKLNP</sequence>
<reference evidence="2" key="1">
    <citation type="submission" date="2016-11" db="EMBL/GenBank/DDBJ databases">
        <authorList>
            <person name="Varghese N."/>
            <person name="Submissions S."/>
        </authorList>
    </citation>
    <scope>NUCLEOTIDE SEQUENCE [LARGE SCALE GENOMIC DNA]</scope>
    <source>
        <strain evidence="2">DSM 15449</strain>
    </source>
</reference>
<dbReference type="STRING" id="1121420.SAMN02746098_00143"/>
<organism evidence="1 2">
    <name type="scientific">Desulfosporosinus lacus DSM 15449</name>
    <dbReference type="NCBI Taxonomy" id="1121420"/>
    <lineage>
        <taxon>Bacteria</taxon>
        <taxon>Bacillati</taxon>
        <taxon>Bacillota</taxon>
        <taxon>Clostridia</taxon>
        <taxon>Eubacteriales</taxon>
        <taxon>Desulfitobacteriaceae</taxon>
        <taxon>Desulfosporosinus</taxon>
    </lineage>
</organism>
<dbReference type="RefSeq" id="WP_073027067.1">
    <property type="nucleotide sequence ID" value="NZ_FQXJ01000003.1"/>
</dbReference>
<name>A0A1M5Q4D9_9FIRM</name>